<dbReference type="AlphaFoldDB" id="A0A0R3EA99"/>
<proteinExistence type="predicted"/>
<dbReference type="EMBL" id="LJYG01000025">
    <property type="protein sequence ID" value="KRQ16578.1"/>
    <property type="molecule type" value="Genomic_DNA"/>
</dbReference>
<keyword evidence="2" id="KW-1185">Reference proteome</keyword>
<name>A0A0R3EA99_9BRAD</name>
<comment type="caution">
    <text evidence="1">The sequence shown here is derived from an EMBL/GenBank/DDBJ whole genome shotgun (WGS) entry which is preliminary data.</text>
</comment>
<protein>
    <submittedName>
        <fullName evidence="1">Uncharacterized protein</fullName>
    </submittedName>
</protein>
<sequence>MAGSVLGPEGFVSFGSWVLANPTIPLPVVRQSRPTGRGWVLEPTLEGNLNPGPAIFSNMKQPLPLIGFQGLGRGKDGGDARTVIHGTYKTCKQLIFLAKQLLSA</sequence>
<reference evidence="1 2" key="1">
    <citation type="submission" date="2015-09" db="EMBL/GenBank/DDBJ databases">
        <title>Draft Genome Sequence of Bradyrhizobium manausense Strain BR 3351T, a Novel Symbiotic Nitrogen-Fixing Alphaproteobacterium Isolated from Brazilian Amazon Rain Forest.</title>
        <authorList>
            <person name="De Araujo J.L."/>
            <person name="Zilli J.E."/>
        </authorList>
    </citation>
    <scope>NUCLEOTIDE SEQUENCE [LARGE SCALE GENOMIC DNA]</scope>
    <source>
        <strain evidence="1 2">BR3351</strain>
    </source>
</reference>
<evidence type="ECO:0000313" key="2">
    <source>
        <dbReference type="Proteomes" id="UP000051936"/>
    </source>
</evidence>
<accession>A0A0R3EA99</accession>
<gene>
    <name evidence="1" type="ORF">AOQ71_04820</name>
</gene>
<organism evidence="1 2">
    <name type="scientific">Bradyrhizobium manausense</name>
    <dbReference type="NCBI Taxonomy" id="989370"/>
    <lineage>
        <taxon>Bacteria</taxon>
        <taxon>Pseudomonadati</taxon>
        <taxon>Pseudomonadota</taxon>
        <taxon>Alphaproteobacteria</taxon>
        <taxon>Hyphomicrobiales</taxon>
        <taxon>Nitrobacteraceae</taxon>
        <taxon>Bradyrhizobium</taxon>
    </lineage>
</organism>
<evidence type="ECO:0000313" key="1">
    <source>
        <dbReference type="EMBL" id="KRQ16578.1"/>
    </source>
</evidence>
<dbReference type="Proteomes" id="UP000051936">
    <property type="component" value="Unassembled WGS sequence"/>
</dbReference>